<name>A0ABR4ET81_9PEZI</name>
<gene>
    <name evidence="1" type="ORF">FJTKL_07669</name>
</gene>
<dbReference type="Proteomes" id="UP001600888">
    <property type="component" value="Unassembled WGS sequence"/>
</dbReference>
<comment type="caution">
    <text evidence="1">The sequence shown here is derived from an EMBL/GenBank/DDBJ whole genome shotgun (WGS) entry which is preliminary data.</text>
</comment>
<dbReference type="EMBL" id="JBAWTH010000029">
    <property type="protein sequence ID" value="KAL2285651.1"/>
    <property type="molecule type" value="Genomic_DNA"/>
</dbReference>
<organism evidence="1 2">
    <name type="scientific">Diaporthe vaccinii</name>
    <dbReference type="NCBI Taxonomy" id="105482"/>
    <lineage>
        <taxon>Eukaryota</taxon>
        <taxon>Fungi</taxon>
        <taxon>Dikarya</taxon>
        <taxon>Ascomycota</taxon>
        <taxon>Pezizomycotina</taxon>
        <taxon>Sordariomycetes</taxon>
        <taxon>Sordariomycetidae</taxon>
        <taxon>Diaporthales</taxon>
        <taxon>Diaporthaceae</taxon>
        <taxon>Diaporthe</taxon>
        <taxon>Diaporthe eres species complex</taxon>
    </lineage>
</organism>
<evidence type="ECO:0000313" key="1">
    <source>
        <dbReference type="EMBL" id="KAL2285651.1"/>
    </source>
</evidence>
<evidence type="ECO:0000313" key="2">
    <source>
        <dbReference type="Proteomes" id="UP001600888"/>
    </source>
</evidence>
<keyword evidence="2" id="KW-1185">Reference proteome</keyword>
<proteinExistence type="predicted"/>
<reference evidence="1 2" key="1">
    <citation type="submission" date="2024-03" db="EMBL/GenBank/DDBJ databases">
        <title>A high-quality draft genome sequence of Diaporthe vaccinii, a causative agent of upright dieback and viscid rot disease in cranberry plants.</title>
        <authorList>
            <person name="Sarrasin M."/>
            <person name="Lang B.F."/>
            <person name="Burger G."/>
        </authorList>
    </citation>
    <scope>NUCLEOTIDE SEQUENCE [LARGE SCALE GENOMIC DNA]</scope>
    <source>
        <strain evidence="1 2">IS7</strain>
    </source>
</reference>
<accession>A0ABR4ET81</accession>
<protein>
    <submittedName>
        <fullName evidence="1">Uncharacterized protein</fullName>
    </submittedName>
</protein>
<sequence length="334" mass="37693">MSSAITLLDDSHDSALRRAISNVVDTNLAIATFAQIIDGLPTEDVAWDRSRHKLRASHPLSDHAALCPGVLDKLNAIKADFQIESLLFSSSVLEAFQSAKEASQNFKIRLLEFTAVALHQIAVHLFQLKANLHDPATSQGLGIDSVVTWQPEPDEFLVNVEPWPTLFAHQYFTAYKQYPNGIADMVGYWAEDRILGGVAIFDRSEAWTGDDEPNVYFQSCRKWATWRVWQLLPEQQDSLVEFLLRQPGSSADSTDSPDGPLPLMPSRANTVRLDPGDAIPVHKVYRDTREREPPPKRLRMQEFMAPCVVNSDDYPEMESAEDELKRLNELHRRS</sequence>